<keyword evidence="7 10" id="KW-1133">Transmembrane helix</keyword>
<evidence type="ECO:0000256" key="7">
    <source>
        <dbReference type="ARBA" id="ARBA00022989"/>
    </source>
</evidence>
<evidence type="ECO:0000256" key="10">
    <source>
        <dbReference type="SAM" id="Phobius"/>
    </source>
</evidence>
<dbReference type="InterPro" id="IPR050706">
    <property type="entry name" value="Cyclic-di-GMP_PDE-like"/>
</dbReference>
<evidence type="ECO:0000259" key="11">
    <source>
        <dbReference type="PROSITE" id="PS50883"/>
    </source>
</evidence>
<dbReference type="EC" id="3.1.4.52" evidence="2"/>
<dbReference type="SUPFAM" id="SSF141868">
    <property type="entry name" value="EAL domain-like"/>
    <property type="match status" value="1"/>
</dbReference>
<dbReference type="CDD" id="cd01948">
    <property type="entry name" value="EAL"/>
    <property type="match status" value="1"/>
</dbReference>
<evidence type="ECO:0000256" key="9">
    <source>
        <dbReference type="ARBA" id="ARBA00034290"/>
    </source>
</evidence>
<comment type="caution">
    <text evidence="12">The sequence shown here is derived from an EMBL/GenBank/DDBJ whole genome shotgun (WGS) entry which is preliminary data.</text>
</comment>
<sequence>MNHANSLARAMIARRRPLPARISRGLLVFVAAVLPLLVITPIVYWQESQRLRQQAIIQADQAENMLDMMLGYAEQAADKVLPLTGRTCGAIEQELRRQVTVVPFIRSVTLERNGVLYCSSLFGVYHQQTSPPEPARPGQNLLLLPGNALTPGRPLIIYRKRPKEIAVLIAIDGIHLQFSLDMASDHGPVYMQVGRNWIGPDHAVHAGPSPRFDLVTIEQQSAHYPYSVITGFSRRDLYRQLGSSYELVFFSMAALGLVLAAALQWQLNRPASPTVELQRALDNGEFEAFLQPVVRADGLAWHGAEALMRWRHPRDGLIRPDLFIPRAEDCGMIVPMTRRMMHQLARALGRAGLPPQFHLGINITAAHLRDDALLDDCRQFLAHFPPGGLNLVLELTEREMVEPTPEACARLQRLRELGVMIAIDDFGTGHSSLVYLQQLPLDGIKIDKSFTASIGADAPSSHIVDSVAELAHKLELQIVAEGVETEAQRAYLSRLGVGWLQGYLFAKPMPLQEFLQRPELDAVRAAASDI</sequence>
<keyword evidence="5 10" id="KW-0812">Transmembrane</keyword>
<keyword evidence="4" id="KW-0973">c-di-GMP</keyword>
<evidence type="ECO:0000256" key="3">
    <source>
        <dbReference type="ARBA" id="ARBA00022475"/>
    </source>
</evidence>
<dbReference type="PROSITE" id="PS50883">
    <property type="entry name" value="EAL"/>
    <property type="match status" value="1"/>
</dbReference>
<name>A0ABV8ZTU8_9NEIS</name>
<reference evidence="13" key="1">
    <citation type="journal article" date="2019" name="Int. J. Syst. Evol. Microbiol.">
        <title>The Global Catalogue of Microorganisms (GCM) 10K type strain sequencing project: providing services to taxonomists for standard genome sequencing and annotation.</title>
        <authorList>
            <consortium name="The Broad Institute Genomics Platform"/>
            <consortium name="The Broad Institute Genome Sequencing Center for Infectious Disease"/>
            <person name="Wu L."/>
            <person name="Ma J."/>
        </authorList>
    </citation>
    <scope>NUCLEOTIDE SEQUENCE [LARGE SCALE GENOMIC DNA]</scope>
    <source>
        <strain evidence="13">CGMCC 4.7608</strain>
    </source>
</reference>
<keyword evidence="8 10" id="KW-0472">Membrane</keyword>
<keyword evidence="13" id="KW-1185">Reference proteome</keyword>
<dbReference type="Gene3D" id="3.20.20.450">
    <property type="entry name" value="EAL domain"/>
    <property type="match status" value="1"/>
</dbReference>
<dbReference type="InterPro" id="IPR035919">
    <property type="entry name" value="EAL_sf"/>
</dbReference>
<gene>
    <name evidence="12" type="ORF">ACFO0R_11105</name>
</gene>
<dbReference type="SMART" id="SM00052">
    <property type="entry name" value="EAL"/>
    <property type="match status" value="1"/>
</dbReference>
<dbReference type="PANTHER" id="PTHR33121">
    <property type="entry name" value="CYCLIC DI-GMP PHOSPHODIESTERASE PDEF"/>
    <property type="match status" value="1"/>
</dbReference>
<protein>
    <recommendedName>
        <fullName evidence="2">cyclic-guanylate-specific phosphodiesterase</fullName>
        <ecNumber evidence="2">3.1.4.52</ecNumber>
    </recommendedName>
</protein>
<evidence type="ECO:0000256" key="2">
    <source>
        <dbReference type="ARBA" id="ARBA00012282"/>
    </source>
</evidence>
<comment type="catalytic activity">
    <reaction evidence="9">
        <text>3',3'-c-di-GMP + H2O = 5'-phosphoguanylyl(3'-&gt;5')guanosine + H(+)</text>
        <dbReference type="Rhea" id="RHEA:24902"/>
        <dbReference type="ChEBI" id="CHEBI:15377"/>
        <dbReference type="ChEBI" id="CHEBI:15378"/>
        <dbReference type="ChEBI" id="CHEBI:58754"/>
        <dbReference type="ChEBI" id="CHEBI:58805"/>
        <dbReference type="EC" id="3.1.4.52"/>
    </reaction>
</comment>
<evidence type="ECO:0000256" key="5">
    <source>
        <dbReference type="ARBA" id="ARBA00022692"/>
    </source>
</evidence>
<evidence type="ECO:0000313" key="13">
    <source>
        <dbReference type="Proteomes" id="UP001595999"/>
    </source>
</evidence>
<dbReference type="RefSeq" id="WP_231464194.1">
    <property type="nucleotide sequence ID" value="NZ_JAJOHW010000127.1"/>
</dbReference>
<evidence type="ECO:0000256" key="8">
    <source>
        <dbReference type="ARBA" id="ARBA00023136"/>
    </source>
</evidence>
<dbReference type="PANTHER" id="PTHR33121:SF80">
    <property type="entry name" value="CYCLIC DI-GMP PHOSPHODIESTERASE PDEL"/>
    <property type="match status" value="1"/>
</dbReference>
<proteinExistence type="predicted"/>
<comment type="subcellular location">
    <subcellularLocation>
        <location evidence="1">Cell membrane</location>
        <topology evidence="1">Multi-pass membrane protein</topology>
    </subcellularLocation>
</comment>
<dbReference type="Pfam" id="PF12792">
    <property type="entry name" value="CSS-motif"/>
    <property type="match status" value="1"/>
</dbReference>
<dbReference type="EMBL" id="JBHSEK010000006">
    <property type="protein sequence ID" value="MFC4490171.1"/>
    <property type="molecule type" value="Genomic_DNA"/>
</dbReference>
<evidence type="ECO:0000256" key="1">
    <source>
        <dbReference type="ARBA" id="ARBA00004651"/>
    </source>
</evidence>
<evidence type="ECO:0000256" key="6">
    <source>
        <dbReference type="ARBA" id="ARBA00022801"/>
    </source>
</evidence>
<keyword evidence="3" id="KW-1003">Cell membrane</keyword>
<evidence type="ECO:0000256" key="4">
    <source>
        <dbReference type="ARBA" id="ARBA00022636"/>
    </source>
</evidence>
<dbReference type="InterPro" id="IPR001633">
    <property type="entry name" value="EAL_dom"/>
</dbReference>
<feature type="transmembrane region" description="Helical" evidence="10">
    <location>
        <begin position="26"/>
        <end position="45"/>
    </location>
</feature>
<accession>A0ABV8ZTU8</accession>
<organism evidence="12 13">
    <name type="scientific">Chromobacterium aquaticum</name>
    <dbReference type="NCBI Taxonomy" id="467180"/>
    <lineage>
        <taxon>Bacteria</taxon>
        <taxon>Pseudomonadati</taxon>
        <taxon>Pseudomonadota</taxon>
        <taxon>Betaproteobacteria</taxon>
        <taxon>Neisseriales</taxon>
        <taxon>Chromobacteriaceae</taxon>
        <taxon>Chromobacterium</taxon>
    </lineage>
</organism>
<dbReference type="Pfam" id="PF00563">
    <property type="entry name" value="EAL"/>
    <property type="match status" value="1"/>
</dbReference>
<feature type="domain" description="EAL" evidence="11">
    <location>
        <begin position="270"/>
        <end position="522"/>
    </location>
</feature>
<dbReference type="Proteomes" id="UP001595999">
    <property type="component" value="Unassembled WGS sequence"/>
</dbReference>
<keyword evidence="6" id="KW-0378">Hydrolase</keyword>
<dbReference type="InterPro" id="IPR024744">
    <property type="entry name" value="CSS-motif_dom"/>
</dbReference>
<evidence type="ECO:0000313" key="12">
    <source>
        <dbReference type="EMBL" id="MFC4490171.1"/>
    </source>
</evidence>